<dbReference type="GO" id="GO:0016787">
    <property type="term" value="F:hydrolase activity"/>
    <property type="evidence" value="ECO:0007669"/>
    <property type="project" value="UniProtKB-KW"/>
</dbReference>
<dbReference type="InterPro" id="IPR027417">
    <property type="entry name" value="P-loop_NTPase"/>
</dbReference>
<feature type="domain" description="Helicase C-terminal" evidence="5">
    <location>
        <begin position="897"/>
        <end position="1051"/>
    </location>
</feature>
<dbReference type="PROSITE" id="PS51194">
    <property type="entry name" value="HELICASE_CTER"/>
    <property type="match status" value="1"/>
</dbReference>
<evidence type="ECO:0000259" key="5">
    <source>
        <dbReference type="PROSITE" id="PS51194"/>
    </source>
</evidence>
<dbReference type="Pfam" id="PF00271">
    <property type="entry name" value="Helicase_C"/>
    <property type="match status" value="1"/>
</dbReference>
<dbReference type="PROSITE" id="PS51192">
    <property type="entry name" value="HELICASE_ATP_BIND_1"/>
    <property type="match status" value="1"/>
</dbReference>
<dbReference type="InterPro" id="IPR001650">
    <property type="entry name" value="Helicase_C-like"/>
</dbReference>
<dbReference type="CDD" id="cd18793">
    <property type="entry name" value="SF2_C_SNF"/>
    <property type="match status" value="1"/>
</dbReference>
<dbReference type="Gene3D" id="3.40.50.300">
    <property type="entry name" value="P-loop containing nucleotide triphosphate hydrolases"/>
    <property type="match status" value="1"/>
</dbReference>
<dbReference type="PROSITE" id="PS50966">
    <property type="entry name" value="ZF_SWIM"/>
    <property type="match status" value="1"/>
</dbReference>
<dbReference type="Gene3D" id="3.40.50.10810">
    <property type="entry name" value="Tandem AAA-ATPase domain"/>
    <property type="match status" value="1"/>
</dbReference>
<sequence length="1058" mass="122255">MIPNLVDFSNKCAHYFDEDQKKRGQSLFEGNALRIFHSHQQSLKAYTLKPRIQNVTLDWVQVKSFLAIKSYCDCNEYKLTDRCAHLWATILGANAEQFPTEALSLSKIDFISTIEERTNEDIFKRNIDHFVNLDNALNKQKLRDEVTSSVVEEKEKNLSFKLNKNLEMQSHLLRIDFLINEKSIQITDKIVEDLNIEDRAIIEILRRLSTLQGQTYWQRKKVRGKNSFCEIPLESLDLLLPMICKYQLVDEFANKLEYVINEKLICHNRLDDKKNWSFIPFFKLNTTNIELNEMTIIRNMPLGIYDGKVYKIDYRGLAPLVEEFKLGRTTFKKEEVHVQDIKDFIFKYPTLSKVEVPTHLKFKTQDIVPKIRMNIDISSGPAGSVIWSQFISTFEEEWHSPMSPMTLQQEDGRVLRQKHEIKEKILYEEIANLLSINLEKKDFSRKVKIKVANFGNTIQNLVNLGIEVFATNKRVTIPKSMGITLQTEEDWFEIKSNLEFEEESFHTPKILAMAKNSLSLVPLKNGTLGLLPEEWLKKHLHLEHLADQKDERFLIAKDYSLYLDILFEEKMIQADTESYSTLLEKLKNAKKAPEVKIPKSFNGVLRDYQTHGVQWLQLMDNLGLGGCLADEMGLGKTVQILCHLEILRIQKRNKNIIIVPKSLIHNWKNEAKKFCPKMKVIVYEGTKAARKLLLETDFDLLICTYGIVRNDIAEIKDTVFDTILLDEAQHIKNAQSLTAKSVNLLQSNNRFIITGTPVENNLSELFSLFKFLSPRVFGTGKITKENLTSGNESVINNILKGLRPLILRRLKKDVLKDLPDKNESILPVVLSSDQKKIYEEIKEHYRTKLMDKVQKVGIKKSKIHILEALLRLRQAACHPGLINPQYMDSESSKLEVLVEKLTTITANGEKALVFSQFTQFLKIVKNRLDKEGVKYCYLDGQTNNREQVVEEFKNSSEKTVFLISLKAGGYGLNLTEANYCFLLDPWWNPAVEGQAIDRMHRIGQNKEVFAFKLLSVGTVEEKIIKMQEKKKKLIDNLLFSNETVLKDIDSSDLVFLFS</sequence>
<dbReference type="InterPro" id="IPR000330">
    <property type="entry name" value="SNF2_N"/>
</dbReference>
<dbReference type="SUPFAM" id="SSF52540">
    <property type="entry name" value="P-loop containing nucleoside triphosphate hydrolases"/>
    <property type="match status" value="2"/>
</dbReference>
<evidence type="ECO:0000313" key="6">
    <source>
        <dbReference type="EMBL" id="OUR97097.1"/>
    </source>
</evidence>
<dbReference type="AlphaFoldDB" id="A0A1Y5F826"/>
<organism evidence="6 7">
    <name type="scientific">Halobacteriovorax marinus</name>
    <dbReference type="NCBI Taxonomy" id="97084"/>
    <lineage>
        <taxon>Bacteria</taxon>
        <taxon>Pseudomonadati</taxon>
        <taxon>Bdellovibrionota</taxon>
        <taxon>Bacteriovoracia</taxon>
        <taxon>Bacteriovoracales</taxon>
        <taxon>Halobacteriovoraceae</taxon>
        <taxon>Halobacteriovorax</taxon>
    </lineage>
</organism>
<dbReference type="InterPro" id="IPR038718">
    <property type="entry name" value="SNF2-like_sf"/>
</dbReference>
<dbReference type="InterPro" id="IPR007527">
    <property type="entry name" value="Znf_SWIM"/>
</dbReference>
<dbReference type="Pfam" id="PF00176">
    <property type="entry name" value="SNF2-rel_dom"/>
    <property type="match status" value="1"/>
</dbReference>
<evidence type="ECO:0000313" key="7">
    <source>
        <dbReference type="Proteomes" id="UP000196531"/>
    </source>
</evidence>
<keyword evidence="1" id="KW-0378">Hydrolase</keyword>
<keyword evidence="2" id="KW-0863">Zinc-finger</keyword>
<dbReference type="Proteomes" id="UP000196531">
    <property type="component" value="Unassembled WGS sequence"/>
</dbReference>
<evidence type="ECO:0000256" key="2">
    <source>
        <dbReference type="PROSITE-ProRule" id="PRU00325"/>
    </source>
</evidence>
<protein>
    <recommendedName>
        <fullName evidence="8">Helicase</fullName>
    </recommendedName>
</protein>
<dbReference type="InterPro" id="IPR049730">
    <property type="entry name" value="SNF2/RAD54-like_C"/>
</dbReference>
<evidence type="ECO:0000259" key="4">
    <source>
        <dbReference type="PROSITE" id="PS51192"/>
    </source>
</evidence>
<proteinExistence type="predicted"/>
<dbReference type="InterPro" id="IPR014001">
    <property type="entry name" value="Helicase_ATP-bd"/>
</dbReference>
<evidence type="ECO:0008006" key="8">
    <source>
        <dbReference type="Google" id="ProtNLM"/>
    </source>
</evidence>
<reference evidence="7" key="1">
    <citation type="journal article" date="2017" name="Proc. Natl. Acad. Sci. U.S.A.">
        <title>Simulation of Deepwater Horizon oil plume reveals substrate specialization within a complex community of hydrocarbon-degraders.</title>
        <authorList>
            <person name="Hu P."/>
            <person name="Dubinsky E.A."/>
            <person name="Probst A.J."/>
            <person name="Wang J."/>
            <person name="Sieber C.M.K."/>
            <person name="Tom L.M."/>
            <person name="Gardinali P."/>
            <person name="Banfield J.F."/>
            <person name="Atlas R.M."/>
            <person name="Andersen G.L."/>
        </authorList>
    </citation>
    <scope>NUCLEOTIDE SEQUENCE [LARGE SCALE GENOMIC DNA]</scope>
</reference>
<evidence type="ECO:0000256" key="1">
    <source>
        <dbReference type="ARBA" id="ARBA00022801"/>
    </source>
</evidence>
<accession>A0A1Y5F826</accession>
<dbReference type="EMBL" id="MAAO01000006">
    <property type="protein sequence ID" value="OUR97097.1"/>
    <property type="molecule type" value="Genomic_DNA"/>
</dbReference>
<evidence type="ECO:0000259" key="3">
    <source>
        <dbReference type="PROSITE" id="PS50966"/>
    </source>
</evidence>
<keyword evidence="2" id="KW-0479">Metal-binding</keyword>
<keyword evidence="2" id="KW-0862">Zinc</keyword>
<gene>
    <name evidence="6" type="ORF">A9Q84_12260</name>
</gene>
<comment type="caution">
    <text evidence="6">The sequence shown here is derived from an EMBL/GenBank/DDBJ whole genome shotgun (WGS) entry which is preliminary data.</text>
</comment>
<dbReference type="SMART" id="SM00490">
    <property type="entry name" value="HELICc"/>
    <property type="match status" value="1"/>
</dbReference>
<dbReference type="SMART" id="SM00487">
    <property type="entry name" value="DEXDc"/>
    <property type="match status" value="1"/>
</dbReference>
<dbReference type="PANTHER" id="PTHR10799">
    <property type="entry name" value="SNF2/RAD54 HELICASE FAMILY"/>
    <property type="match status" value="1"/>
</dbReference>
<feature type="domain" description="SWIM-type" evidence="3">
    <location>
        <begin position="46"/>
        <end position="94"/>
    </location>
</feature>
<feature type="domain" description="Helicase ATP-binding" evidence="4">
    <location>
        <begin position="617"/>
        <end position="775"/>
    </location>
</feature>
<dbReference type="GO" id="GO:0005524">
    <property type="term" value="F:ATP binding"/>
    <property type="evidence" value="ECO:0007669"/>
    <property type="project" value="InterPro"/>
</dbReference>
<dbReference type="GO" id="GO:0008270">
    <property type="term" value="F:zinc ion binding"/>
    <property type="evidence" value="ECO:0007669"/>
    <property type="project" value="UniProtKB-KW"/>
</dbReference>
<name>A0A1Y5F826_9BACT</name>